<gene>
    <name evidence="1" type="ORF">M378DRAFT_166773</name>
</gene>
<evidence type="ECO:0000313" key="1">
    <source>
        <dbReference type="EMBL" id="KIL61493.1"/>
    </source>
</evidence>
<accession>A0A0C2WYN9</accession>
<dbReference type="InParanoid" id="A0A0C2WYN9"/>
<reference evidence="1 2" key="1">
    <citation type="submission" date="2014-04" db="EMBL/GenBank/DDBJ databases">
        <title>Evolutionary Origins and Diversification of the Mycorrhizal Mutualists.</title>
        <authorList>
            <consortium name="DOE Joint Genome Institute"/>
            <consortium name="Mycorrhizal Genomics Consortium"/>
            <person name="Kohler A."/>
            <person name="Kuo A."/>
            <person name="Nagy L.G."/>
            <person name="Floudas D."/>
            <person name="Copeland A."/>
            <person name="Barry K.W."/>
            <person name="Cichocki N."/>
            <person name="Veneault-Fourrey C."/>
            <person name="LaButti K."/>
            <person name="Lindquist E.A."/>
            <person name="Lipzen A."/>
            <person name="Lundell T."/>
            <person name="Morin E."/>
            <person name="Murat C."/>
            <person name="Riley R."/>
            <person name="Ohm R."/>
            <person name="Sun H."/>
            <person name="Tunlid A."/>
            <person name="Henrissat B."/>
            <person name="Grigoriev I.V."/>
            <person name="Hibbett D.S."/>
            <person name="Martin F."/>
        </authorList>
    </citation>
    <scope>NUCLEOTIDE SEQUENCE [LARGE SCALE GENOMIC DNA]</scope>
    <source>
        <strain evidence="1 2">Koide BX008</strain>
    </source>
</reference>
<dbReference type="AlphaFoldDB" id="A0A0C2WYN9"/>
<dbReference type="Proteomes" id="UP000054549">
    <property type="component" value="Unassembled WGS sequence"/>
</dbReference>
<name>A0A0C2WYN9_AMAMK</name>
<protein>
    <submittedName>
        <fullName evidence="1">Uncharacterized protein</fullName>
    </submittedName>
</protein>
<proteinExistence type="predicted"/>
<keyword evidence="2" id="KW-1185">Reference proteome</keyword>
<dbReference type="HOGENOM" id="CLU_2209363_0_0_1"/>
<evidence type="ECO:0000313" key="2">
    <source>
        <dbReference type="Proteomes" id="UP000054549"/>
    </source>
</evidence>
<dbReference type="EMBL" id="KN818283">
    <property type="protein sequence ID" value="KIL61493.1"/>
    <property type="molecule type" value="Genomic_DNA"/>
</dbReference>
<sequence>MYLHFGGYKCTPEQIHALFKARGVELVEGWYTVLANRYLSKENLKARLRSYDYEGHHCFLIVTHKTTTDDSIPSRRGVSFEENDHARSIKAEMGLQDVEFVTTAVYV</sequence>
<organism evidence="1 2">
    <name type="scientific">Amanita muscaria (strain Koide BX008)</name>
    <dbReference type="NCBI Taxonomy" id="946122"/>
    <lineage>
        <taxon>Eukaryota</taxon>
        <taxon>Fungi</taxon>
        <taxon>Dikarya</taxon>
        <taxon>Basidiomycota</taxon>
        <taxon>Agaricomycotina</taxon>
        <taxon>Agaricomycetes</taxon>
        <taxon>Agaricomycetidae</taxon>
        <taxon>Agaricales</taxon>
        <taxon>Pluteineae</taxon>
        <taxon>Amanitaceae</taxon>
        <taxon>Amanita</taxon>
    </lineage>
</organism>
<dbReference type="OrthoDB" id="3017197at2759"/>